<dbReference type="SUPFAM" id="SSF50494">
    <property type="entry name" value="Trypsin-like serine proteases"/>
    <property type="match status" value="1"/>
</dbReference>
<dbReference type="PRINTS" id="PR00834">
    <property type="entry name" value="PROTEASES2C"/>
</dbReference>
<keyword evidence="1" id="KW-1133">Transmembrane helix</keyword>
<dbReference type="EMBL" id="JADCKB010000014">
    <property type="protein sequence ID" value="MBE5040325.1"/>
    <property type="molecule type" value="Genomic_DNA"/>
</dbReference>
<name>A0A9D5M493_9FIRM</name>
<evidence type="ECO:0000313" key="4">
    <source>
        <dbReference type="EMBL" id="MBE5040325.1"/>
    </source>
</evidence>
<dbReference type="Gene3D" id="2.60.200.20">
    <property type="match status" value="1"/>
</dbReference>
<dbReference type="PANTHER" id="PTHR43019">
    <property type="entry name" value="SERINE ENDOPROTEASE DEGS"/>
    <property type="match status" value="1"/>
</dbReference>
<dbReference type="GO" id="GO:0004252">
    <property type="term" value="F:serine-type endopeptidase activity"/>
    <property type="evidence" value="ECO:0007669"/>
    <property type="project" value="InterPro"/>
</dbReference>
<dbReference type="GO" id="GO:0006508">
    <property type="term" value="P:proteolysis"/>
    <property type="evidence" value="ECO:0007669"/>
    <property type="project" value="InterPro"/>
</dbReference>
<accession>A0A9D5M493</accession>
<feature type="transmembrane region" description="Helical" evidence="1">
    <location>
        <begin position="241"/>
        <end position="265"/>
    </location>
</feature>
<dbReference type="Pfam" id="PF13365">
    <property type="entry name" value="Trypsin_2"/>
    <property type="match status" value="1"/>
</dbReference>
<dbReference type="SUPFAM" id="SSF49879">
    <property type="entry name" value="SMAD/FHA domain"/>
    <property type="match status" value="1"/>
</dbReference>
<feature type="signal peptide" evidence="2">
    <location>
        <begin position="1"/>
        <end position="23"/>
    </location>
</feature>
<sequence>MLKKVGASICILGLLLLQAVAFAAGTPQAVLDVRDSVVRIVAETEFGTQFGTGFAVGTAQPVQYIVTNHHVIKNAQKISVLHARDNLIEATVQFELPGSDLAVLRMNTPLHAVKPAVLNDKTVKEGTVGYALGYPFAASELSATITGNKEDITITNGIVSALQTVPYVEGLQPVNVYQINAALNPGNSGGPFVNQKGEVIGINSWGAQNADGINAAIRVQDLTVVLQQNGIPYLKAQDMTLMWILLIAAIILATAAIVFLVIILIKKNKQPKPVLYGISGEFSGQRFYLPKEGVNIGRDASLCQIVFPPDSPKVSRSHCNLRYQPDNRTFILTDLSSANGTYFANGTPLQAKIPAALSAGTKFYLGDETAMFSVGIEE</sequence>
<keyword evidence="2" id="KW-0732">Signal</keyword>
<dbReference type="Pfam" id="PF00498">
    <property type="entry name" value="FHA"/>
    <property type="match status" value="1"/>
</dbReference>
<evidence type="ECO:0000313" key="5">
    <source>
        <dbReference type="Proteomes" id="UP000806542"/>
    </source>
</evidence>
<dbReference type="SMART" id="SM00240">
    <property type="entry name" value="FHA"/>
    <property type="match status" value="1"/>
</dbReference>
<dbReference type="InterPro" id="IPR001940">
    <property type="entry name" value="Peptidase_S1C"/>
</dbReference>
<dbReference type="InterPro" id="IPR009003">
    <property type="entry name" value="Peptidase_S1_PA"/>
</dbReference>
<keyword evidence="1" id="KW-0472">Membrane</keyword>
<feature type="domain" description="FHA" evidence="3">
    <location>
        <begin position="294"/>
        <end position="343"/>
    </location>
</feature>
<dbReference type="Proteomes" id="UP000806542">
    <property type="component" value="Unassembled WGS sequence"/>
</dbReference>
<evidence type="ECO:0000256" key="1">
    <source>
        <dbReference type="SAM" id="Phobius"/>
    </source>
</evidence>
<dbReference type="PROSITE" id="PS50006">
    <property type="entry name" value="FHA_DOMAIN"/>
    <property type="match status" value="1"/>
</dbReference>
<dbReference type="AlphaFoldDB" id="A0A9D5M493"/>
<dbReference type="CDD" id="cd00060">
    <property type="entry name" value="FHA"/>
    <property type="match status" value="1"/>
</dbReference>
<dbReference type="PANTHER" id="PTHR43019:SF23">
    <property type="entry name" value="PROTEASE DO-LIKE 5, CHLOROPLASTIC"/>
    <property type="match status" value="1"/>
</dbReference>
<reference evidence="4" key="1">
    <citation type="submission" date="2020-10" db="EMBL/GenBank/DDBJ databases">
        <title>ChiBAC.</title>
        <authorList>
            <person name="Zenner C."/>
            <person name="Hitch T.C.A."/>
            <person name="Clavel T."/>
        </authorList>
    </citation>
    <scope>NUCLEOTIDE SEQUENCE</scope>
    <source>
        <strain evidence="4">DSM 107454</strain>
    </source>
</reference>
<protein>
    <submittedName>
        <fullName evidence="4">Trypsin-like peptidase domain-containing protein</fullName>
    </submittedName>
</protein>
<dbReference type="RefSeq" id="WP_226392877.1">
    <property type="nucleotide sequence ID" value="NZ_JADCKB010000014.1"/>
</dbReference>
<dbReference type="InterPro" id="IPR008984">
    <property type="entry name" value="SMAD_FHA_dom_sf"/>
</dbReference>
<organism evidence="4 5">
    <name type="scientific">Ructibacterium gallinarum</name>
    <dbReference type="NCBI Taxonomy" id="2779355"/>
    <lineage>
        <taxon>Bacteria</taxon>
        <taxon>Bacillati</taxon>
        <taxon>Bacillota</taxon>
        <taxon>Clostridia</taxon>
        <taxon>Eubacteriales</taxon>
        <taxon>Oscillospiraceae</taxon>
        <taxon>Ructibacterium</taxon>
    </lineage>
</organism>
<feature type="chain" id="PRO_5038404966" evidence="2">
    <location>
        <begin position="24"/>
        <end position="378"/>
    </location>
</feature>
<evidence type="ECO:0000259" key="3">
    <source>
        <dbReference type="PROSITE" id="PS50006"/>
    </source>
</evidence>
<proteinExistence type="predicted"/>
<keyword evidence="1" id="KW-0812">Transmembrane</keyword>
<evidence type="ECO:0000256" key="2">
    <source>
        <dbReference type="SAM" id="SignalP"/>
    </source>
</evidence>
<comment type="caution">
    <text evidence="4">The sequence shown here is derived from an EMBL/GenBank/DDBJ whole genome shotgun (WGS) entry which is preliminary data.</text>
</comment>
<keyword evidence="5" id="KW-1185">Reference proteome</keyword>
<gene>
    <name evidence="4" type="ORF">INF28_07595</name>
</gene>
<dbReference type="InterPro" id="IPR000253">
    <property type="entry name" value="FHA_dom"/>
</dbReference>
<dbReference type="Gene3D" id="2.40.10.120">
    <property type="match status" value="1"/>
</dbReference>